<dbReference type="InterPro" id="IPR011054">
    <property type="entry name" value="Rudment_hybrid_motif"/>
</dbReference>
<keyword evidence="3 5" id="KW-0658">Purine biosynthesis</keyword>
<dbReference type="PANTHER" id="PTHR11609">
    <property type="entry name" value="PURINE BIOSYNTHESIS PROTEIN 6/7, PUR6/7"/>
    <property type="match status" value="1"/>
</dbReference>
<dbReference type="InterPro" id="IPR054350">
    <property type="entry name" value="PurT/PurK_preATP-grasp"/>
</dbReference>
<evidence type="ECO:0000313" key="9">
    <source>
        <dbReference type="Proteomes" id="UP000193200"/>
    </source>
</evidence>
<dbReference type="InterPro" id="IPR040686">
    <property type="entry name" value="PurK_C"/>
</dbReference>
<evidence type="ECO:0000313" key="8">
    <source>
        <dbReference type="EMBL" id="SLN35661.1"/>
    </source>
</evidence>
<dbReference type="FunCoup" id="A0A1Y5S9M6">
    <property type="interactions" value="436"/>
</dbReference>
<dbReference type="SUPFAM" id="SSF56059">
    <property type="entry name" value="Glutathione synthetase ATP-binding domain-like"/>
    <property type="match status" value="1"/>
</dbReference>
<dbReference type="InParanoid" id="A0A1Y5S9M6"/>
<dbReference type="GO" id="GO:0034028">
    <property type="term" value="F:5-(carboxyamino)imidazole ribonucleotide synthase activity"/>
    <property type="evidence" value="ECO:0007669"/>
    <property type="project" value="UniProtKB-UniRule"/>
</dbReference>
<dbReference type="FunFam" id="3.30.1490.20:FF:000015">
    <property type="entry name" value="N5-carboxyaminoimidazole ribonucleotide synthase"/>
    <property type="match status" value="1"/>
</dbReference>
<dbReference type="GO" id="GO:0004638">
    <property type="term" value="F:phosphoribosylaminoimidazole carboxylase activity"/>
    <property type="evidence" value="ECO:0007669"/>
    <property type="project" value="InterPro"/>
</dbReference>
<dbReference type="Gene3D" id="3.30.470.20">
    <property type="entry name" value="ATP-grasp fold, B domain"/>
    <property type="match status" value="1"/>
</dbReference>
<feature type="binding site" evidence="5">
    <location>
        <begin position="266"/>
        <end position="267"/>
    </location>
    <ligand>
        <name>ATP</name>
        <dbReference type="ChEBI" id="CHEBI:30616"/>
    </ligand>
</feature>
<proteinExistence type="inferred from homology"/>
<organism evidence="8 9">
    <name type="scientific">Oceanibacterium hippocampi</name>
    <dbReference type="NCBI Taxonomy" id="745714"/>
    <lineage>
        <taxon>Bacteria</taxon>
        <taxon>Pseudomonadati</taxon>
        <taxon>Pseudomonadota</taxon>
        <taxon>Alphaproteobacteria</taxon>
        <taxon>Sneathiellales</taxon>
        <taxon>Sneathiellaceae</taxon>
        <taxon>Oceanibacterium</taxon>
    </lineage>
</organism>
<dbReference type="Pfam" id="PF17769">
    <property type="entry name" value="PurK_C"/>
    <property type="match status" value="1"/>
</dbReference>
<dbReference type="Gene3D" id="3.30.1490.20">
    <property type="entry name" value="ATP-grasp fold, A domain"/>
    <property type="match status" value="1"/>
</dbReference>
<comment type="subunit">
    <text evidence="5 6">Homodimer.</text>
</comment>
<dbReference type="FunFam" id="3.30.470.20:FF:000029">
    <property type="entry name" value="N5-carboxyaminoimidazole ribonucleotide synthase"/>
    <property type="match status" value="1"/>
</dbReference>
<dbReference type="OrthoDB" id="9804625at2"/>
<dbReference type="Gene3D" id="3.40.50.20">
    <property type="match status" value="1"/>
</dbReference>
<keyword evidence="2 5" id="KW-0547">Nucleotide-binding</keyword>
<evidence type="ECO:0000256" key="4">
    <source>
        <dbReference type="ARBA" id="ARBA00022840"/>
    </source>
</evidence>
<dbReference type="Pfam" id="PF02222">
    <property type="entry name" value="ATP-grasp"/>
    <property type="match status" value="1"/>
</dbReference>
<feature type="binding site" evidence="5">
    <location>
        <position position="146"/>
    </location>
    <ligand>
        <name>ATP</name>
        <dbReference type="ChEBI" id="CHEBI:30616"/>
    </ligand>
</feature>
<dbReference type="NCBIfam" id="NF004676">
    <property type="entry name" value="PRK06019.1-2"/>
    <property type="match status" value="1"/>
</dbReference>
<evidence type="ECO:0000259" key="7">
    <source>
        <dbReference type="PROSITE" id="PS50975"/>
    </source>
</evidence>
<dbReference type="NCBIfam" id="NF004679">
    <property type="entry name" value="PRK06019.1-5"/>
    <property type="match status" value="1"/>
</dbReference>
<evidence type="ECO:0000256" key="1">
    <source>
        <dbReference type="ARBA" id="ARBA00022598"/>
    </source>
</evidence>
<evidence type="ECO:0000256" key="3">
    <source>
        <dbReference type="ARBA" id="ARBA00022755"/>
    </source>
</evidence>
<dbReference type="InterPro" id="IPR016185">
    <property type="entry name" value="PreATP-grasp_dom_sf"/>
</dbReference>
<dbReference type="Pfam" id="PF22660">
    <property type="entry name" value="RS_preATP-grasp-like"/>
    <property type="match status" value="1"/>
</dbReference>
<dbReference type="SUPFAM" id="SSF51246">
    <property type="entry name" value="Rudiment single hybrid motif"/>
    <property type="match status" value="1"/>
</dbReference>
<comment type="pathway">
    <text evidence="5 6">Purine metabolism; IMP biosynthesis via de novo pathway; 5-amino-1-(5-phospho-D-ribosyl)imidazole-4-carboxylate from 5-amino-1-(5-phospho-D-ribosyl)imidazole (N5-CAIR route): step 1/2.</text>
</comment>
<comment type="function">
    <text evidence="5">Catalyzes the ATP-dependent conversion of 5-aminoimidazole ribonucleotide (AIR) and HCO(3)(-) to N5-carboxyaminoimidazole ribonucleotide (N5-CAIR).</text>
</comment>
<dbReference type="PANTHER" id="PTHR11609:SF5">
    <property type="entry name" value="PHOSPHORIBOSYLAMINOIMIDAZOLE CARBOXYLASE"/>
    <property type="match status" value="1"/>
</dbReference>
<comment type="function">
    <text evidence="6">Catalyzes the ATP-dependent conversion of 5-aminoimidazole ribonucleotide (AIR) and HCO(3)- to N5-carboxyaminoimidazole ribonucleotide (N5-CAIR).</text>
</comment>
<dbReference type="UniPathway" id="UPA00074">
    <property type="reaction ID" value="UER00942"/>
</dbReference>
<dbReference type="GO" id="GO:0006189">
    <property type="term" value="P:'de novo' IMP biosynthetic process"/>
    <property type="evidence" value="ECO:0007669"/>
    <property type="project" value="UniProtKB-UniRule"/>
</dbReference>
<keyword evidence="1 5" id="KW-0436">Ligase</keyword>
<name>A0A1Y5S9M6_9PROT</name>
<gene>
    <name evidence="5 6 8" type="primary">purK</name>
    <name evidence="8" type="ORF">OCH7691_01426</name>
</gene>
<dbReference type="PROSITE" id="PS50975">
    <property type="entry name" value="ATP_GRASP"/>
    <property type="match status" value="1"/>
</dbReference>
<evidence type="ECO:0000256" key="5">
    <source>
        <dbReference type="HAMAP-Rule" id="MF_01928"/>
    </source>
</evidence>
<accession>A0A1Y5S9M6</accession>
<dbReference type="GO" id="GO:0046872">
    <property type="term" value="F:metal ion binding"/>
    <property type="evidence" value="ECO:0007669"/>
    <property type="project" value="InterPro"/>
</dbReference>
<dbReference type="EC" id="6.3.4.18" evidence="5 6"/>
<dbReference type="GO" id="GO:0005524">
    <property type="term" value="F:ATP binding"/>
    <property type="evidence" value="ECO:0007669"/>
    <property type="project" value="UniProtKB-UniRule"/>
</dbReference>
<dbReference type="InterPro" id="IPR013815">
    <property type="entry name" value="ATP_grasp_subdomain_1"/>
</dbReference>
<feature type="binding site" evidence="5">
    <location>
        <position position="212"/>
    </location>
    <ligand>
        <name>ATP</name>
        <dbReference type="ChEBI" id="CHEBI:30616"/>
    </ligand>
</feature>
<dbReference type="Proteomes" id="UP000193200">
    <property type="component" value="Unassembled WGS sequence"/>
</dbReference>
<evidence type="ECO:0000256" key="2">
    <source>
        <dbReference type="ARBA" id="ARBA00022741"/>
    </source>
</evidence>
<keyword evidence="4 5" id="KW-0067">ATP-binding</keyword>
<dbReference type="GO" id="GO:0005829">
    <property type="term" value="C:cytosol"/>
    <property type="evidence" value="ECO:0007669"/>
    <property type="project" value="TreeGrafter"/>
</dbReference>
<dbReference type="EMBL" id="FWFR01000001">
    <property type="protein sequence ID" value="SLN35661.1"/>
    <property type="molecule type" value="Genomic_DNA"/>
</dbReference>
<comment type="similarity">
    <text evidence="5 6">Belongs to the PurK/PurT family.</text>
</comment>
<feature type="domain" description="ATP-grasp" evidence="7">
    <location>
        <begin position="110"/>
        <end position="296"/>
    </location>
</feature>
<dbReference type="NCBIfam" id="TIGR01161">
    <property type="entry name" value="purK"/>
    <property type="match status" value="1"/>
</dbReference>
<dbReference type="InterPro" id="IPR011761">
    <property type="entry name" value="ATP-grasp"/>
</dbReference>
<dbReference type="InterPro" id="IPR003135">
    <property type="entry name" value="ATP-grasp_carboxylate-amine"/>
</dbReference>
<feature type="binding site" evidence="5">
    <location>
        <position position="106"/>
    </location>
    <ligand>
        <name>ATP</name>
        <dbReference type="ChEBI" id="CHEBI:30616"/>
    </ligand>
</feature>
<keyword evidence="9" id="KW-1185">Reference proteome</keyword>
<evidence type="ECO:0000256" key="6">
    <source>
        <dbReference type="RuleBase" id="RU361200"/>
    </source>
</evidence>
<reference evidence="8 9" key="1">
    <citation type="submission" date="2017-03" db="EMBL/GenBank/DDBJ databases">
        <authorList>
            <person name="Afonso C.L."/>
            <person name="Miller P.J."/>
            <person name="Scott M.A."/>
            <person name="Spackman E."/>
            <person name="Goraichik I."/>
            <person name="Dimitrov K.M."/>
            <person name="Suarez D.L."/>
            <person name="Swayne D.E."/>
        </authorList>
    </citation>
    <scope>NUCLEOTIDE SEQUENCE [LARGE SCALE GENOMIC DNA]</scope>
    <source>
        <strain evidence="8 9">CECT 7691</strain>
    </source>
</reference>
<dbReference type="HAMAP" id="MF_01928">
    <property type="entry name" value="PurK"/>
    <property type="match status" value="1"/>
</dbReference>
<feature type="binding site" evidence="5">
    <location>
        <begin position="181"/>
        <end position="184"/>
    </location>
    <ligand>
        <name>ATP</name>
        <dbReference type="ChEBI" id="CHEBI:30616"/>
    </ligand>
</feature>
<dbReference type="InterPro" id="IPR005875">
    <property type="entry name" value="PurK"/>
</dbReference>
<protein>
    <recommendedName>
        <fullName evidence="5 6">N5-carboxyaminoimidazole ribonucleotide synthase</fullName>
        <shortName evidence="5 6">N5-CAIR synthase</shortName>
        <ecNumber evidence="5 6">6.3.4.18</ecNumber>
    </recommendedName>
    <alternativeName>
        <fullName evidence="5 6">5-(carboxyamino)imidazole ribonucleotide synthetase</fullName>
    </alternativeName>
</protein>
<dbReference type="AlphaFoldDB" id="A0A1Y5S9M6"/>
<feature type="binding site" evidence="5">
    <location>
        <begin position="151"/>
        <end position="157"/>
    </location>
    <ligand>
        <name>ATP</name>
        <dbReference type="ChEBI" id="CHEBI:30616"/>
    </ligand>
</feature>
<comment type="catalytic activity">
    <reaction evidence="5 6">
        <text>5-amino-1-(5-phospho-beta-D-ribosyl)imidazole + hydrogencarbonate + ATP = 5-carboxyamino-1-(5-phospho-D-ribosyl)imidazole + ADP + phosphate + 2 H(+)</text>
        <dbReference type="Rhea" id="RHEA:19317"/>
        <dbReference type="ChEBI" id="CHEBI:15378"/>
        <dbReference type="ChEBI" id="CHEBI:17544"/>
        <dbReference type="ChEBI" id="CHEBI:30616"/>
        <dbReference type="ChEBI" id="CHEBI:43474"/>
        <dbReference type="ChEBI" id="CHEBI:58730"/>
        <dbReference type="ChEBI" id="CHEBI:137981"/>
        <dbReference type="ChEBI" id="CHEBI:456216"/>
        <dbReference type="EC" id="6.3.4.18"/>
    </reaction>
</comment>
<feature type="binding site" evidence="5">
    <location>
        <position position="189"/>
    </location>
    <ligand>
        <name>ATP</name>
        <dbReference type="ChEBI" id="CHEBI:30616"/>
    </ligand>
</feature>
<dbReference type="RefSeq" id="WP_085882642.1">
    <property type="nucleotide sequence ID" value="NZ_FWFR01000001.1"/>
</dbReference>
<sequence length="368" mass="38347">MTALPPGSTIGILGGGQLGRMMAIAAAEMGYRTHIFAPEADPPAAQVANETTRAGYDDEAALDRFAAAVDAVTLEFENIPVAALARLGRATPVRPGPSVLAVTQDRLAEKDFLTGLGLGTAPYRQVDDAAALDTAIAAIGTPAILKTRRLGYDGKGQAAIRTPGDAAAAWEAIAGAPAILEGFVDFRMEVSVVAARGLGGEVACFVAVENRHRDHILDVTIAPAPLDEATAAEAVAMAGRIVTALDLVGLLAVEMFVTGDGRLLVNELAPRPHNSGHWTIEGCVTSQFRQAIRAVAGLPLGSPDRHANAVMRNLLGDEADDWAAILADPKAALHIYGKGEARPGRKMGHVTWLFPLGETPDPAACGRR</sequence>
<dbReference type="FunFam" id="3.40.50.20:FF:000016">
    <property type="entry name" value="N5-carboxyaminoimidazole ribonucleotide synthase"/>
    <property type="match status" value="1"/>
</dbReference>
<dbReference type="SUPFAM" id="SSF52440">
    <property type="entry name" value="PreATP-grasp domain"/>
    <property type="match status" value="1"/>
</dbReference>
<dbReference type="NCBIfam" id="NF004675">
    <property type="entry name" value="PRK06019.1-1"/>
    <property type="match status" value="1"/>
</dbReference>